<dbReference type="SUPFAM" id="SSF56935">
    <property type="entry name" value="Porins"/>
    <property type="match status" value="1"/>
</dbReference>
<evidence type="ECO:0000259" key="14">
    <source>
        <dbReference type="Pfam" id="PF07715"/>
    </source>
</evidence>
<gene>
    <name evidence="15" type="ORF">P4826_06545</name>
</gene>
<keyword evidence="5 10" id="KW-0812">Transmembrane</keyword>
<dbReference type="InterPro" id="IPR039426">
    <property type="entry name" value="TonB-dep_rcpt-like"/>
</dbReference>
<keyword evidence="16" id="KW-1185">Reference proteome</keyword>
<keyword evidence="4 10" id="KW-1134">Transmembrane beta strand</keyword>
<feature type="chain" id="PRO_5045584676" evidence="12">
    <location>
        <begin position="36"/>
        <end position="754"/>
    </location>
</feature>
<dbReference type="InterPro" id="IPR037066">
    <property type="entry name" value="Plug_dom_sf"/>
</dbReference>
<protein>
    <submittedName>
        <fullName evidence="15">TonB-dependent receptor plug domain-containing protein</fullName>
    </submittedName>
</protein>
<dbReference type="InterPro" id="IPR012910">
    <property type="entry name" value="Plug_dom"/>
</dbReference>
<evidence type="ECO:0000256" key="7">
    <source>
        <dbReference type="ARBA" id="ARBA00023136"/>
    </source>
</evidence>
<feature type="signal peptide" evidence="12">
    <location>
        <begin position="1"/>
        <end position="35"/>
    </location>
</feature>
<evidence type="ECO:0000256" key="1">
    <source>
        <dbReference type="ARBA" id="ARBA00004571"/>
    </source>
</evidence>
<dbReference type="Gene3D" id="2.170.130.10">
    <property type="entry name" value="TonB-dependent receptor, plug domain"/>
    <property type="match status" value="1"/>
</dbReference>
<dbReference type="PANTHER" id="PTHR30069">
    <property type="entry name" value="TONB-DEPENDENT OUTER MEMBRANE RECEPTOR"/>
    <property type="match status" value="1"/>
</dbReference>
<dbReference type="PROSITE" id="PS52016">
    <property type="entry name" value="TONB_DEPENDENT_REC_3"/>
    <property type="match status" value="1"/>
</dbReference>
<name>A0ABZ0J659_9BURK</name>
<dbReference type="Pfam" id="PF07715">
    <property type="entry name" value="Plug"/>
    <property type="match status" value="1"/>
</dbReference>
<sequence>MISKTRILRGDGPLHGCALLPLAALLASLPLAATAQQDTALQTITVTATPVNETPVAVSEARQREIRAARPASSDSAQLLRNLPGVSLSGAGGVSSLPSVHGLADDRLRIQVDGMDLISACGNHMNPPLSYIDPTRVGSVRLFAGITPVSVGGDSIGATIQVESAPPTFAAPGEPARISGEAGAFWRSNGDALGAHLAASYAAEQFSLRYDGSTAQADNYKAARSFKSAGPAASDKPTQWLGGDEVGSSSYKTRNHALTMAWRGNTDLVELRLGLQDIPYQNYPNQRMDMTRNDSRQFNLRYQGQFGWGRLHARAYHENTRHAMNFGADKQFWYGPAGNVPGMPMDTEGRTSGVQLRGDVELSERDTLRVGVLAQRYRLDDWWLPSGGGMAPNTFWNIRDGQRDRLEAFAEWEARWSPQWLTQIGLRAGQVRMDSGAVQGYNSGYAAEANAFNARDRQRTDHNLDFTALARYTHNDQASYEFGFAHKTRSPNLYERYTWSTGGMAMRMINLVGDGNGYVGNPDLRPEVANTLSATADWHDTTGERWGVKLTPYVTRVNDYIGAERCTGGLGAMTSCTAANAGATQGFVYLRFANQDVRLHGLDLSGFSRLGDSAAWGRFTLHGMLGYVRGKDRRTGDRLYAIMPLNARLALAHDQGGWSSMAELLMVGAKKHVSDLRNEVPTAGYALLNLRTSYEWQAWRLDLGVDNVFNRFYQHPQGGAYLGQGATMAGTAVPWGVSVPGMGRSFYLGATVKF</sequence>
<keyword evidence="7 10" id="KW-0472">Membrane</keyword>
<reference evidence="15 16" key="1">
    <citation type="submission" date="2023-03" db="EMBL/GenBank/DDBJ databases">
        <title>Diaphorobacter basophil sp. nov., isolated from a sewage-treatment plant.</title>
        <authorList>
            <person name="Yang K."/>
        </authorList>
    </citation>
    <scope>NUCLEOTIDE SEQUENCE [LARGE SCALE GENOMIC DNA]</scope>
    <source>
        <strain evidence="15 16">Y-1</strain>
    </source>
</reference>
<evidence type="ECO:0000256" key="3">
    <source>
        <dbReference type="ARBA" id="ARBA00022448"/>
    </source>
</evidence>
<evidence type="ECO:0000256" key="10">
    <source>
        <dbReference type="PROSITE-ProRule" id="PRU01360"/>
    </source>
</evidence>
<evidence type="ECO:0000256" key="12">
    <source>
        <dbReference type="SAM" id="SignalP"/>
    </source>
</evidence>
<evidence type="ECO:0000256" key="11">
    <source>
        <dbReference type="RuleBase" id="RU003357"/>
    </source>
</evidence>
<evidence type="ECO:0000256" key="4">
    <source>
        <dbReference type="ARBA" id="ARBA00022452"/>
    </source>
</evidence>
<dbReference type="InterPro" id="IPR000531">
    <property type="entry name" value="Beta-barrel_TonB"/>
</dbReference>
<proteinExistence type="inferred from homology"/>
<evidence type="ECO:0000256" key="9">
    <source>
        <dbReference type="ARBA" id="ARBA00023237"/>
    </source>
</evidence>
<keyword evidence="9 10" id="KW-0998">Cell outer membrane</keyword>
<evidence type="ECO:0000256" key="8">
    <source>
        <dbReference type="ARBA" id="ARBA00023170"/>
    </source>
</evidence>
<keyword evidence="6 11" id="KW-0798">TonB box</keyword>
<keyword evidence="8 15" id="KW-0675">Receptor</keyword>
<dbReference type="Pfam" id="PF00593">
    <property type="entry name" value="TonB_dep_Rec_b-barrel"/>
    <property type="match status" value="1"/>
</dbReference>
<feature type="domain" description="TonB-dependent receptor plug" evidence="14">
    <location>
        <begin position="51"/>
        <end position="158"/>
    </location>
</feature>
<organism evidence="15 16">
    <name type="scientific">Diaphorobacter limosus</name>
    <dbReference type="NCBI Taxonomy" id="3036128"/>
    <lineage>
        <taxon>Bacteria</taxon>
        <taxon>Pseudomonadati</taxon>
        <taxon>Pseudomonadota</taxon>
        <taxon>Betaproteobacteria</taxon>
        <taxon>Burkholderiales</taxon>
        <taxon>Comamonadaceae</taxon>
        <taxon>Diaphorobacter</taxon>
    </lineage>
</organism>
<evidence type="ECO:0000313" key="16">
    <source>
        <dbReference type="Proteomes" id="UP001303211"/>
    </source>
</evidence>
<comment type="similarity">
    <text evidence="2 10 11">Belongs to the TonB-dependent receptor family.</text>
</comment>
<dbReference type="PANTHER" id="PTHR30069:SF49">
    <property type="entry name" value="OUTER MEMBRANE PROTEIN C"/>
    <property type="match status" value="1"/>
</dbReference>
<evidence type="ECO:0000259" key="13">
    <source>
        <dbReference type="Pfam" id="PF00593"/>
    </source>
</evidence>
<accession>A0ABZ0J659</accession>
<feature type="domain" description="TonB-dependent receptor-like beta-barrel" evidence="13">
    <location>
        <begin position="258"/>
        <end position="708"/>
    </location>
</feature>
<evidence type="ECO:0000256" key="5">
    <source>
        <dbReference type="ARBA" id="ARBA00022692"/>
    </source>
</evidence>
<evidence type="ECO:0000256" key="6">
    <source>
        <dbReference type="ARBA" id="ARBA00023077"/>
    </source>
</evidence>
<evidence type="ECO:0000313" key="15">
    <source>
        <dbReference type="EMBL" id="WOO33720.1"/>
    </source>
</evidence>
<evidence type="ECO:0000256" key="2">
    <source>
        <dbReference type="ARBA" id="ARBA00009810"/>
    </source>
</evidence>
<keyword evidence="12" id="KW-0732">Signal</keyword>
<dbReference type="Gene3D" id="2.40.170.20">
    <property type="entry name" value="TonB-dependent receptor, beta-barrel domain"/>
    <property type="match status" value="1"/>
</dbReference>
<keyword evidence="3 10" id="KW-0813">Transport</keyword>
<dbReference type="Proteomes" id="UP001303211">
    <property type="component" value="Chromosome"/>
</dbReference>
<comment type="subcellular location">
    <subcellularLocation>
        <location evidence="1 10">Cell outer membrane</location>
        <topology evidence="1 10">Multi-pass membrane protein</topology>
    </subcellularLocation>
</comment>
<dbReference type="EMBL" id="CP136921">
    <property type="protein sequence ID" value="WOO33720.1"/>
    <property type="molecule type" value="Genomic_DNA"/>
</dbReference>
<dbReference type="RefSeq" id="WP_317703085.1">
    <property type="nucleotide sequence ID" value="NZ_CP136921.1"/>
</dbReference>
<dbReference type="InterPro" id="IPR036942">
    <property type="entry name" value="Beta-barrel_TonB_sf"/>
</dbReference>